<evidence type="ECO:0000313" key="17">
    <source>
        <dbReference type="Proteomes" id="UP000281245"/>
    </source>
</evidence>
<protein>
    <recommendedName>
        <fullName evidence="14">lytic cellulose monooxygenase (C4-dehydrogenating)</fullName>
        <ecNumber evidence="14">1.14.99.56</ecNumber>
    </recommendedName>
</protein>
<dbReference type="EMBL" id="QWIJ01000948">
    <property type="protein sequence ID" value="RMX77548.1"/>
    <property type="molecule type" value="Genomic_DNA"/>
</dbReference>
<evidence type="ECO:0000256" key="8">
    <source>
        <dbReference type="ARBA" id="ARBA00023033"/>
    </source>
</evidence>
<evidence type="ECO:0000256" key="12">
    <source>
        <dbReference type="ARBA" id="ARBA00044502"/>
    </source>
</evidence>
<feature type="domain" description="Auxiliary Activity family 9 catalytic" evidence="15">
    <location>
        <begin position="109"/>
        <end position="287"/>
    </location>
</feature>
<dbReference type="InterPro" id="IPR005103">
    <property type="entry name" value="AA9_LPMO"/>
</dbReference>
<evidence type="ECO:0000256" key="10">
    <source>
        <dbReference type="ARBA" id="ARBA00023277"/>
    </source>
</evidence>
<comment type="subcellular location">
    <subcellularLocation>
        <location evidence="2">Secreted</location>
    </subcellularLocation>
</comment>
<dbReference type="CDD" id="cd21175">
    <property type="entry name" value="LPMO_AA9"/>
    <property type="match status" value="1"/>
</dbReference>
<keyword evidence="7" id="KW-0186">Copper</keyword>
<evidence type="ECO:0000259" key="15">
    <source>
        <dbReference type="Pfam" id="PF03443"/>
    </source>
</evidence>
<accession>A0A3M6WGL8</accession>
<evidence type="ECO:0000313" key="16">
    <source>
        <dbReference type="EMBL" id="RMX77548.1"/>
    </source>
</evidence>
<reference evidence="16 17" key="1">
    <citation type="journal article" date="2018" name="BMC Genomics">
        <title>Genomic evidence for intraspecific hybridization in a clonal and extremely halotolerant yeast.</title>
        <authorList>
            <person name="Gostincar C."/>
            <person name="Stajich J.E."/>
            <person name="Zupancic J."/>
            <person name="Zalar P."/>
            <person name="Gunde-Cimerman N."/>
        </authorList>
    </citation>
    <scope>NUCLEOTIDE SEQUENCE [LARGE SCALE GENOMIC DNA]</scope>
    <source>
        <strain evidence="16 17">EXF-6656</strain>
    </source>
</reference>
<evidence type="ECO:0000256" key="13">
    <source>
        <dbReference type="ARBA" id="ARBA00045077"/>
    </source>
</evidence>
<keyword evidence="9" id="KW-1015">Disulfide bond</keyword>
<dbReference type="GO" id="GO:0046872">
    <property type="term" value="F:metal ion binding"/>
    <property type="evidence" value="ECO:0007669"/>
    <property type="project" value="UniProtKB-KW"/>
</dbReference>
<evidence type="ECO:0000256" key="5">
    <source>
        <dbReference type="ARBA" id="ARBA00023001"/>
    </source>
</evidence>
<evidence type="ECO:0000256" key="3">
    <source>
        <dbReference type="ARBA" id="ARBA00022525"/>
    </source>
</evidence>
<dbReference type="PANTHER" id="PTHR33353">
    <property type="entry name" value="PUTATIVE (AFU_ORTHOLOGUE AFUA_1G12560)-RELATED"/>
    <property type="match status" value="1"/>
</dbReference>
<dbReference type="GO" id="GO:0004497">
    <property type="term" value="F:monooxygenase activity"/>
    <property type="evidence" value="ECO:0007669"/>
    <property type="project" value="UniProtKB-KW"/>
</dbReference>
<sequence>MLRCQDVNNTYCNQNEDAKELVIRMSLCYIIVVAPEIFPSKPSSSHSPQVRTPLPVSVLPLWLPPTATSTTPPLEARNTLSTSLTSTLTWTLLYVKPPIVLQQNHYSTADFAKPERVSRPIQGNGPVTDMSLIDIQCGGYSAGDQPGSSPAPISATAAAGSNVTLHWTLWPSSHFGPTMTYMARCPGDCTQYLPGKEAVWFKIAEHGQNADGSWATDPLTQPGNDGYTYTIPECLKPGHYVVRHELFAMHAAPTQVFPGCHQLKVTGDGDTVPSDLVSFPGAYTNENVEYDPSKESYDIPGPEVFTC</sequence>
<dbReference type="Pfam" id="PF03443">
    <property type="entry name" value="AA9"/>
    <property type="match status" value="1"/>
</dbReference>
<evidence type="ECO:0000256" key="7">
    <source>
        <dbReference type="ARBA" id="ARBA00023008"/>
    </source>
</evidence>
<dbReference type="EC" id="1.14.99.56" evidence="14"/>
<dbReference type="Proteomes" id="UP000281245">
    <property type="component" value="Unassembled WGS sequence"/>
</dbReference>
<keyword evidence="8" id="KW-0503">Monooxygenase</keyword>
<organism evidence="16 17">
    <name type="scientific">Hortaea werneckii</name>
    <name type="common">Black yeast</name>
    <name type="synonym">Cladosporium werneckii</name>
    <dbReference type="NCBI Taxonomy" id="91943"/>
    <lineage>
        <taxon>Eukaryota</taxon>
        <taxon>Fungi</taxon>
        <taxon>Dikarya</taxon>
        <taxon>Ascomycota</taxon>
        <taxon>Pezizomycotina</taxon>
        <taxon>Dothideomycetes</taxon>
        <taxon>Dothideomycetidae</taxon>
        <taxon>Mycosphaerellales</taxon>
        <taxon>Teratosphaeriaceae</taxon>
        <taxon>Hortaea</taxon>
    </lineage>
</organism>
<keyword evidence="11" id="KW-0624">Polysaccharide degradation</keyword>
<evidence type="ECO:0000256" key="4">
    <source>
        <dbReference type="ARBA" id="ARBA00022723"/>
    </source>
</evidence>
<comment type="catalytic activity">
    <reaction evidence="13">
        <text>[(1-&gt;4)-beta-D-glucosyl]n+m + reduced acceptor + O2 = 4-dehydro-beta-D-glucosyl-[(1-&gt;4)-beta-D-glucosyl]n-1 + [(1-&gt;4)-beta-D-glucosyl]m + acceptor + H2O.</text>
        <dbReference type="EC" id="1.14.99.56"/>
    </reaction>
</comment>
<dbReference type="GO" id="GO:0030245">
    <property type="term" value="P:cellulose catabolic process"/>
    <property type="evidence" value="ECO:0007669"/>
    <property type="project" value="UniProtKB-KW"/>
</dbReference>
<evidence type="ECO:0000256" key="9">
    <source>
        <dbReference type="ARBA" id="ARBA00023157"/>
    </source>
</evidence>
<comment type="caution">
    <text evidence="16">The sequence shown here is derived from an EMBL/GenBank/DDBJ whole genome shotgun (WGS) entry which is preliminary data.</text>
</comment>
<proteinExistence type="inferred from homology"/>
<evidence type="ECO:0000256" key="11">
    <source>
        <dbReference type="ARBA" id="ARBA00023326"/>
    </source>
</evidence>
<keyword evidence="6" id="KW-0560">Oxidoreductase</keyword>
<comment type="similarity">
    <text evidence="12">Belongs to the polysaccharide monooxygenase AA9 family.</text>
</comment>
<evidence type="ECO:0000256" key="14">
    <source>
        <dbReference type="ARBA" id="ARBA00047174"/>
    </source>
</evidence>
<keyword evidence="3" id="KW-0964">Secreted</keyword>
<gene>
    <name evidence="16" type="ORF">D0869_09800</name>
</gene>
<dbReference type="Gene3D" id="2.70.50.70">
    <property type="match status" value="1"/>
</dbReference>
<keyword evidence="10" id="KW-0119">Carbohydrate metabolism</keyword>
<dbReference type="GO" id="GO:0005576">
    <property type="term" value="C:extracellular region"/>
    <property type="evidence" value="ECO:0007669"/>
    <property type="project" value="UniProtKB-SubCell"/>
</dbReference>
<evidence type="ECO:0000256" key="1">
    <source>
        <dbReference type="ARBA" id="ARBA00001973"/>
    </source>
</evidence>
<comment type="cofactor">
    <cofactor evidence="1">
        <name>Cu(2+)</name>
        <dbReference type="ChEBI" id="CHEBI:29036"/>
    </cofactor>
</comment>
<keyword evidence="4" id="KW-0479">Metal-binding</keyword>
<evidence type="ECO:0000256" key="2">
    <source>
        <dbReference type="ARBA" id="ARBA00004613"/>
    </source>
</evidence>
<name>A0A3M6WGL8_HORWE</name>
<dbReference type="InterPro" id="IPR049892">
    <property type="entry name" value="AA9"/>
</dbReference>
<dbReference type="PANTHER" id="PTHR33353:SF6">
    <property type="entry name" value="ENDOGLUCANASE IV"/>
    <property type="match status" value="1"/>
</dbReference>
<dbReference type="OrthoDB" id="4849160at2759"/>
<evidence type="ECO:0000256" key="6">
    <source>
        <dbReference type="ARBA" id="ARBA00023002"/>
    </source>
</evidence>
<dbReference type="AlphaFoldDB" id="A0A3M6WGL8"/>
<keyword evidence="5" id="KW-0136">Cellulose degradation</keyword>